<evidence type="ECO:0000313" key="8">
    <source>
        <dbReference type="Proteomes" id="UP000279259"/>
    </source>
</evidence>
<keyword evidence="3 5" id="KW-0732">Signal</keyword>
<feature type="domain" description="CFEM" evidence="6">
    <location>
        <begin position="1"/>
        <end position="114"/>
    </location>
</feature>
<dbReference type="SMART" id="SM00747">
    <property type="entry name" value="CFEM"/>
    <property type="match status" value="1"/>
</dbReference>
<evidence type="ECO:0000256" key="5">
    <source>
        <dbReference type="SAM" id="SignalP"/>
    </source>
</evidence>
<dbReference type="PROSITE" id="PS52012">
    <property type="entry name" value="CFEM"/>
    <property type="match status" value="1"/>
</dbReference>
<reference evidence="7 8" key="1">
    <citation type="submission" date="2018-11" db="EMBL/GenBank/DDBJ databases">
        <title>Genome sequence of Saitozyma podzolica DSM 27192.</title>
        <authorList>
            <person name="Aliyu H."/>
            <person name="Gorte O."/>
            <person name="Ochsenreither K."/>
        </authorList>
    </citation>
    <scope>NUCLEOTIDE SEQUENCE [LARGE SCALE GENOMIC DNA]</scope>
    <source>
        <strain evidence="7 8">DSM 27192</strain>
    </source>
</reference>
<evidence type="ECO:0000256" key="2">
    <source>
        <dbReference type="ARBA" id="ARBA00022525"/>
    </source>
</evidence>
<keyword evidence="4" id="KW-1015">Disulfide bond</keyword>
<dbReference type="OrthoDB" id="2595313at2759"/>
<feature type="chain" id="PRO_5019003204" description="CFEM domain-containing protein" evidence="5">
    <location>
        <begin position="21"/>
        <end position="188"/>
    </location>
</feature>
<feature type="signal peptide" evidence="5">
    <location>
        <begin position="1"/>
        <end position="20"/>
    </location>
</feature>
<dbReference type="STRING" id="1890683.A0A427YGE9"/>
<dbReference type="AlphaFoldDB" id="A0A427YGE9"/>
<name>A0A427YGE9_9TREE</name>
<dbReference type="Proteomes" id="UP000279259">
    <property type="component" value="Unassembled WGS sequence"/>
</dbReference>
<evidence type="ECO:0000256" key="3">
    <source>
        <dbReference type="ARBA" id="ARBA00022729"/>
    </source>
</evidence>
<proteinExistence type="predicted"/>
<dbReference type="GO" id="GO:0005576">
    <property type="term" value="C:extracellular region"/>
    <property type="evidence" value="ECO:0007669"/>
    <property type="project" value="UniProtKB-SubCell"/>
</dbReference>
<keyword evidence="2" id="KW-0964">Secreted</keyword>
<organism evidence="7 8">
    <name type="scientific">Saitozyma podzolica</name>
    <dbReference type="NCBI Taxonomy" id="1890683"/>
    <lineage>
        <taxon>Eukaryota</taxon>
        <taxon>Fungi</taxon>
        <taxon>Dikarya</taxon>
        <taxon>Basidiomycota</taxon>
        <taxon>Agaricomycotina</taxon>
        <taxon>Tremellomycetes</taxon>
        <taxon>Tremellales</taxon>
        <taxon>Trimorphomycetaceae</taxon>
        <taxon>Saitozyma</taxon>
    </lineage>
</organism>
<evidence type="ECO:0000259" key="6">
    <source>
        <dbReference type="PROSITE" id="PS52012"/>
    </source>
</evidence>
<sequence length="188" mass="17449">MKFSVVSALVGAAFVGFASAQNSTSAIPACVITCSTQAATAAGCSSYADATCVCTSATFQNDAGACLVANCTTSDQQAASALQQALCGATSANGSVTNTVAAATASTSINTASLSSAASSLSSSASKAASSSAAASSSTSKAASSSAAATAAASSSKSAGNKVEFGLKGLISTAVAVVGVAAGALAVL</sequence>
<keyword evidence="8" id="KW-1185">Reference proteome</keyword>
<protein>
    <recommendedName>
        <fullName evidence="6">CFEM domain-containing protein</fullName>
    </recommendedName>
</protein>
<evidence type="ECO:0000256" key="4">
    <source>
        <dbReference type="ARBA" id="ARBA00023157"/>
    </source>
</evidence>
<accession>A0A427YGE9</accession>
<dbReference type="Pfam" id="PF05730">
    <property type="entry name" value="CFEM"/>
    <property type="match status" value="1"/>
</dbReference>
<dbReference type="InterPro" id="IPR008427">
    <property type="entry name" value="Extracellular_membr_CFEM_dom"/>
</dbReference>
<gene>
    <name evidence="7" type="ORF">EHS25_001410</name>
</gene>
<evidence type="ECO:0000313" key="7">
    <source>
        <dbReference type="EMBL" id="RSH90077.1"/>
    </source>
</evidence>
<comment type="subcellular location">
    <subcellularLocation>
        <location evidence="1">Secreted</location>
    </subcellularLocation>
</comment>
<comment type="caution">
    <text evidence="7">The sequence shown here is derived from an EMBL/GenBank/DDBJ whole genome shotgun (WGS) entry which is preliminary data.</text>
</comment>
<dbReference type="EMBL" id="RSCD01000011">
    <property type="protein sequence ID" value="RSH90077.1"/>
    <property type="molecule type" value="Genomic_DNA"/>
</dbReference>
<evidence type="ECO:0000256" key="1">
    <source>
        <dbReference type="ARBA" id="ARBA00004613"/>
    </source>
</evidence>